<sequence length="307" mass="35689">KIIIVHLQQAVEQYMTYLEQSDDRQEAMELLQMIWEVTHKMDDEDIPQMKEYSKTLYRINIKLQFEAEEYHVQSNYQSKVQLAHAITDYLQQINNSLVVLTGSTNQTSALDKLIITKGVQAVDQKLNSLQELYNTVTKQVVDRDNLFMAALRGVQQKVIAFQDMTYDGANSEYQSLQHVIVQTHNDRVGHQQILSEIEEKVDEHEDLANVCGIKAKRMEQNTNQTLLQYESHQNRIKTMFQITNQNQDRTVYNGRELADELNVIIEQNNQIADQIQNIDGKISAAVYTNQQEAVDQVFLQQRKPKRD</sequence>
<dbReference type="EMBL" id="GDID01007884">
    <property type="protein sequence ID" value="JAP88722.1"/>
    <property type="molecule type" value="Transcribed_RNA"/>
</dbReference>
<protein>
    <submittedName>
        <fullName evidence="1">Uncharacterized protein</fullName>
    </submittedName>
</protein>
<reference evidence="1" key="1">
    <citation type="submission" date="2015-07" db="EMBL/GenBank/DDBJ databases">
        <title>Adaptation to a free-living lifestyle via gene acquisitions in the diplomonad Trepomonas sp. PC1.</title>
        <authorList>
            <person name="Xu F."/>
            <person name="Jerlstrom-Hultqvist J."/>
            <person name="Kolisko M."/>
            <person name="Simpson A.G.B."/>
            <person name="Roger A.J."/>
            <person name="Svard S.G."/>
            <person name="Andersson J.O."/>
        </authorList>
    </citation>
    <scope>NUCLEOTIDE SEQUENCE</scope>
    <source>
        <strain evidence="1">PC1</strain>
    </source>
</reference>
<feature type="non-terminal residue" evidence="1">
    <location>
        <position position="1"/>
    </location>
</feature>
<gene>
    <name evidence="1" type="ORF">TPC1_31783</name>
</gene>
<proteinExistence type="predicted"/>
<organism evidence="1">
    <name type="scientific">Trepomonas sp. PC1</name>
    <dbReference type="NCBI Taxonomy" id="1076344"/>
    <lineage>
        <taxon>Eukaryota</taxon>
        <taxon>Metamonada</taxon>
        <taxon>Diplomonadida</taxon>
        <taxon>Hexamitidae</taxon>
        <taxon>Hexamitinae</taxon>
        <taxon>Trepomonas</taxon>
    </lineage>
</organism>
<name>A0A146JW07_9EUKA</name>
<accession>A0A146JW07</accession>
<evidence type="ECO:0000313" key="1">
    <source>
        <dbReference type="EMBL" id="JAP88722.1"/>
    </source>
</evidence>
<dbReference type="AlphaFoldDB" id="A0A146JW07"/>